<protein>
    <submittedName>
        <fullName evidence="2">Unkown protein</fullName>
    </submittedName>
</protein>
<feature type="compositionally biased region" description="Basic residues" evidence="1">
    <location>
        <begin position="143"/>
        <end position="152"/>
    </location>
</feature>
<reference evidence="2" key="1">
    <citation type="journal article" date="2013" name="PLoS ONE">
        <title>Gene expression in gut symbiotic organ of stinkbug affected by extracellular bacterial symbiont.</title>
        <authorList>
            <person name="Futahashi R."/>
            <person name="Tanaka K."/>
            <person name="Tanahashi M."/>
            <person name="Nikoh N."/>
            <person name="Kikuchi Y."/>
            <person name="Lee B.L."/>
            <person name="Fukatsu T."/>
        </authorList>
    </citation>
    <scope>NUCLEOTIDE SEQUENCE</scope>
    <source>
        <tissue evidence="2">Midgut</tissue>
    </source>
</reference>
<feature type="compositionally biased region" description="Low complexity" evidence="1">
    <location>
        <begin position="167"/>
        <end position="177"/>
    </location>
</feature>
<feature type="region of interest" description="Disordered" evidence="1">
    <location>
        <begin position="113"/>
        <end position="179"/>
    </location>
</feature>
<dbReference type="EMBL" id="AK418391">
    <property type="protein sequence ID" value="BAN21576.1"/>
    <property type="molecule type" value="mRNA"/>
</dbReference>
<dbReference type="AlphaFoldDB" id="R4WRM5"/>
<accession>R4WRM5</accession>
<evidence type="ECO:0000256" key="1">
    <source>
        <dbReference type="SAM" id="MobiDB-lite"/>
    </source>
</evidence>
<organism evidence="2">
    <name type="scientific">Riptortus pedestris</name>
    <name type="common">Bean bug</name>
    <dbReference type="NCBI Taxonomy" id="329032"/>
    <lineage>
        <taxon>Eukaryota</taxon>
        <taxon>Metazoa</taxon>
        <taxon>Ecdysozoa</taxon>
        <taxon>Arthropoda</taxon>
        <taxon>Hexapoda</taxon>
        <taxon>Insecta</taxon>
        <taxon>Pterygota</taxon>
        <taxon>Neoptera</taxon>
        <taxon>Paraneoptera</taxon>
        <taxon>Hemiptera</taxon>
        <taxon>Heteroptera</taxon>
        <taxon>Panheteroptera</taxon>
        <taxon>Pentatomomorpha</taxon>
        <taxon>Coreoidea</taxon>
        <taxon>Alydidae</taxon>
        <taxon>Riptortus</taxon>
    </lineage>
</organism>
<evidence type="ECO:0000313" key="2">
    <source>
        <dbReference type="EMBL" id="BAN21576.1"/>
    </source>
</evidence>
<feature type="non-terminal residue" evidence="2">
    <location>
        <position position="311"/>
    </location>
</feature>
<proteinExistence type="evidence at transcript level"/>
<sequence>MSSFRTVVLEGSRFEQYRQVYRLRRSGYYKCDKYTFNYQSIGQLLIGSCPDFIKAEYIQKDYNSQVTKSITEHYMQSYLLDSVLNCGLTPKKLKTSQALDLYCDEQIRPVMSAPDVSHNISSDDEPDRPSRNTTQQQPDKQQARKRQKKQQKPKVDTKKTKRAQGTSSSGVVISSDSEGLSEVEEDLPLSSTAESSSFSRSFLDFFRHVILVMQVRVDAYSHVVKAYKQLVTQSEADPTLRGLVKLVKIVLKAWHDVATTATGADSVFHSILNQYGDALSTRSIGSEERWTGLIRFLREACGQAPGTVLGP</sequence>
<name>R4WRM5_RIPPE</name>